<organism evidence="3 4">
    <name type="scientific">Skermanella aerolata</name>
    <dbReference type="NCBI Taxonomy" id="393310"/>
    <lineage>
        <taxon>Bacteria</taxon>
        <taxon>Pseudomonadati</taxon>
        <taxon>Pseudomonadota</taxon>
        <taxon>Alphaproteobacteria</taxon>
        <taxon>Rhodospirillales</taxon>
        <taxon>Azospirillaceae</taxon>
        <taxon>Skermanella</taxon>
    </lineage>
</organism>
<dbReference type="InterPro" id="IPR006076">
    <property type="entry name" value="FAD-dep_OxRdtase"/>
</dbReference>
<dbReference type="Gene3D" id="3.30.9.10">
    <property type="entry name" value="D-Amino Acid Oxidase, subunit A, domain 2"/>
    <property type="match status" value="1"/>
</dbReference>
<name>A0A512DNC8_9PROT</name>
<dbReference type="GO" id="GO:0005737">
    <property type="term" value="C:cytoplasm"/>
    <property type="evidence" value="ECO:0007669"/>
    <property type="project" value="TreeGrafter"/>
</dbReference>
<dbReference type="PANTHER" id="PTHR13847">
    <property type="entry name" value="SARCOSINE DEHYDROGENASE-RELATED"/>
    <property type="match status" value="1"/>
</dbReference>
<comment type="caution">
    <text evidence="3">The sequence shown here is derived from an EMBL/GenBank/DDBJ whole genome shotgun (WGS) entry which is preliminary data.</text>
</comment>
<gene>
    <name evidence="3" type="ORF">SAE02_21240</name>
</gene>
<evidence type="ECO:0000256" key="1">
    <source>
        <dbReference type="ARBA" id="ARBA00023002"/>
    </source>
</evidence>
<dbReference type="EMBL" id="BJYZ01000008">
    <property type="protein sequence ID" value="GEO37976.1"/>
    <property type="molecule type" value="Genomic_DNA"/>
</dbReference>
<dbReference type="AlphaFoldDB" id="A0A512DNC8"/>
<dbReference type="Proteomes" id="UP000321523">
    <property type="component" value="Unassembled WGS sequence"/>
</dbReference>
<evidence type="ECO:0000313" key="4">
    <source>
        <dbReference type="Proteomes" id="UP000321523"/>
    </source>
</evidence>
<evidence type="ECO:0000313" key="3">
    <source>
        <dbReference type="EMBL" id="GEO37976.1"/>
    </source>
</evidence>
<feature type="domain" description="FAD dependent oxidoreductase" evidence="2">
    <location>
        <begin position="26"/>
        <end position="372"/>
    </location>
</feature>
<dbReference type="Gene3D" id="3.50.50.60">
    <property type="entry name" value="FAD/NAD(P)-binding domain"/>
    <property type="match status" value="1"/>
</dbReference>
<keyword evidence="1" id="KW-0560">Oxidoreductase</keyword>
<dbReference type="InterPro" id="IPR036188">
    <property type="entry name" value="FAD/NAD-bd_sf"/>
</dbReference>
<keyword evidence="4" id="KW-1185">Reference proteome</keyword>
<protein>
    <submittedName>
        <fullName evidence="3">FAD-dependent oxidoreductase</fullName>
    </submittedName>
</protein>
<dbReference type="SUPFAM" id="SSF51905">
    <property type="entry name" value="FAD/NAD(P)-binding domain"/>
    <property type="match status" value="1"/>
</dbReference>
<dbReference type="PANTHER" id="PTHR13847:SF281">
    <property type="entry name" value="FAD DEPENDENT OXIDOREDUCTASE DOMAIN-CONTAINING PROTEIN"/>
    <property type="match status" value="1"/>
</dbReference>
<sequence length="425" mass="45376">MPPSLWAATATTKKEYPRLQGVHLADVVIVGGGFTGLSAALHLAEAGTKALVLEAHEPGWGASGRNGGQVIPGLKYDPDELESHFGPEVVKTAGGGPDLVFSLIEKHAIDCHPVRKGWIQPAHDSKALGTVLGRAAQWAKRGVDMEVLEKDRLDQLMGTGFYVGGWIDKRGGGIQPLSYARGLAAAAAKAGAGIHGDSPVKALSRAPAGWIVETGDATITAQKVILATNGYTDHLWPGLAKTVVPIYSFQIATRPLGDNVRRSILPEGQVASDTRRLLWYYRLDHQGRLVMGGRGPFKETPGYDDAGSLKSAISRLYPQVAEDPLEFVWAGKVAMTQDHLPHLHVLADGLYAGLGFNGRGVAMGTVMGRMLALLAGGADPRDVPFPITAMKPMAFHRLHRPAVMAIAEYYKIRDALEARFGSKAA</sequence>
<dbReference type="Pfam" id="PF01266">
    <property type="entry name" value="DAO"/>
    <property type="match status" value="1"/>
</dbReference>
<reference evidence="3 4" key="1">
    <citation type="submission" date="2019-07" db="EMBL/GenBank/DDBJ databases">
        <title>Whole genome shotgun sequence of Skermanella aerolata NBRC 106429.</title>
        <authorList>
            <person name="Hosoyama A."/>
            <person name="Uohara A."/>
            <person name="Ohji S."/>
            <person name="Ichikawa N."/>
        </authorList>
    </citation>
    <scope>NUCLEOTIDE SEQUENCE [LARGE SCALE GENOMIC DNA]</scope>
    <source>
        <strain evidence="3 4">NBRC 106429</strain>
    </source>
</reference>
<accession>A0A512DNC8</accession>
<evidence type="ECO:0000259" key="2">
    <source>
        <dbReference type="Pfam" id="PF01266"/>
    </source>
</evidence>
<dbReference type="GO" id="GO:0016491">
    <property type="term" value="F:oxidoreductase activity"/>
    <property type="evidence" value="ECO:0007669"/>
    <property type="project" value="UniProtKB-KW"/>
</dbReference>
<proteinExistence type="predicted"/>
<dbReference type="PRINTS" id="PR00420">
    <property type="entry name" value="RNGMNOXGNASE"/>
</dbReference>